<dbReference type="InterPro" id="IPR032627">
    <property type="entry name" value="DUF4876"/>
</dbReference>
<dbReference type="AlphaFoldDB" id="A0A1T4LWJ5"/>
<dbReference type="Pfam" id="PF16215">
    <property type="entry name" value="DUF4876"/>
    <property type="match status" value="1"/>
</dbReference>
<dbReference type="STRING" id="29524.SAMN02745171_00562"/>
<proteinExistence type="predicted"/>
<sequence length="413" mass="46211">MKKQILFLLAAVGLLAISSCHKEAPLQKSKVTVSVTLQSFEKSYTLEDSQLTFNEVNTGQKLQFNFPQGTSQAEVPFGLYNIDAKGKAKYTANGQEVTTPVVGSSKNVTINTATSQISLELVFAEVPVVEEGDIRSLVISEIFPSGTLTPNGDKYIGDQYFRIYNNSDKVVYADSLLILESSFNTILVQKIEPKLTETCFPVQAVYMIPGTGKDVAIQPGRYLTICDQANNHKSINSNSLDLSKADFEWYDETPANSRVKDVDNPAVPNLEKIYCYTRTIWSLHDRGGSSYAIAKMKTSKEDYLSNYEADYIWKFDMPDGTVREIEKKTYYIPTEWIIDGVNMSIKTLDKWLVMPTALDRGFTYVSTINMDPERYGKAVVRKIGETQKGIVQMLDTNNSTNDFTPQAKPSLLN</sequence>
<evidence type="ECO:0008006" key="4">
    <source>
        <dbReference type="Google" id="ProtNLM"/>
    </source>
</evidence>
<evidence type="ECO:0000313" key="3">
    <source>
        <dbReference type="Proteomes" id="UP000190121"/>
    </source>
</evidence>
<organism evidence="2 3">
    <name type="scientific">Porphyromonas circumdentaria</name>
    <dbReference type="NCBI Taxonomy" id="29524"/>
    <lineage>
        <taxon>Bacteria</taxon>
        <taxon>Pseudomonadati</taxon>
        <taxon>Bacteroidota</taxon>
        <taxon>Bacteroidia</taxon>
        <taxon>Bacteroidales</taxon>
        <taxon>Porphyromonadaceae</taxon>
        <taxon>Porphyromonas</taxon>
    </lineage>
</organism>
<dbReference type="EMBL" id="FUXE01000004">
    <property type="protein sequence ID" value="SJZ59119.1"/>
    <property type="molecule type" value="Genomic_DNA"/>
</dbReference>
<reference evidence="3" key="1">
    <citation type="submission" date="2017-02" db="EMBL/GenBank/DDBJ databases">
        <authorList>
            <person name="Varghese N."/>
            <person name="Submissions S."/>
        </authorList>
    </citation>
    <scope>NUCLEOTIDE SEQUENCE [LARGE SCALE GENOMIC DNA]</scope>
    <source>
        <strain evidence="3">ATCC 51356</strain>
    </source>
</reference>
<dbReference type="Proteomes" id="UP000190121">
    <property type="component" value="Unassembled WGS sequence"/>
</dbReference>
<accession>A0A1T4LWJ5</accession>
<feature type="signal peptide" evidence="1">
    <location>
        <begin position="1"/>
        <end position="23"/>
    </location>
</feature>
<dbReference type="OrthoDB" id="1409865at2"/>
<feature type="chain" id="PRO_5010556915" description="DUF4876 domain-containing protein" evidence="1">
    <location>
        <begin position="24"/>
        <end position="413"/>
    </location>
</feature>
<keyword evidence="3" id="KW-1185">Reference proteome</keyword>
<dbReference type="RefSeq" id="WP_078736520.1">
    <property type="nucleotide sequence ID" value="NZ_FUXE01000004.1"/>
</dbReference>
<evidence type="ECO:0000256" key="1">
    <source>
        <dbReference type="SAM" id="SignalP"/>
    </source>
</evidence>
<keyword evidence="1" id="KW-0732">Signal</keyword>
<gene>
    <name evidence="2" type="ORF">SAMN02745171_00562</name>
</gene>
<dbReference type="PROSITE" id="PS51257">
    <property type="entry name" value="PROKAR_LIPOPROTEIN"/>
    <property type="match status" value="1"/>
</dbReference>
<protein>
    <recommendedName>
        <fullName evidence="4">DUF4876 domain-containing protein</fullName>
    </recommendedName>
</protein>
<evidence type="ECO:0000313" key="2">
    <source>
        <dbReference type="EMBL" id="SJZ59119.1"/>
    </source>
</evidence>
<name>A0A1T4LWJ5_9PORP</name>